<evidence type="ECO:0000313" key="2">
    <source>
        <dbReference type="Proteomes" id="UP000192634"/>
    </source>
</evidence>
<name>A0A1W1YCB6_9MICO</name>
<evidence type="ECO:0000313" key="1">
    <source>
        <dbReference type="EMBL" id="SMC33789.1"/>
    </source>
</evidence>
<dbReference type="AlphaFoldDB" id="A0A1W1YCB6"/>
<dbReference type="PROSITE" id="PS51257">
    <property type="entry name" value="PROKAR_LIPOPROTEIN"/>
    <property type="match status" value="1"/>
</dbReference>
<dbReference type="RefSeq" id="WP_084449556.1">
    <property type="nucleotide sequence ID" value="NZ_FWXN01000001.1"/>
</dbReference>
<sequence length="198" mass="20749">MINRSSGRRHALAGMLALALAGCTVTRTQGQGPTTGSGYNSSFSEAGVEHIETERRAVVDLSMALTADDLGADGGTLRDVDVRGEDPIEVVVRGTGGELVLHAEVIRVLVAPGDRQVESIALFESHSDGDALVTRVEEVAGQVGLDRARVDSFAAAARDGRADTWLNGGDHLGFTVGLHPVLRPGEAPVLEHQLTPPD</sequence>
<dbReference type="OrthoDB" id="4871246at2"/>
<evidence type="ECO:0008006" key="3">
    <source>
        <dbReference type="Google" id="ProtNLM"/>
    </source>
</evidence>
<dbReference type="Proteomes" id="UP000192634">
    <property type="component" value="Unassembled WGS sequence"/>
</dbReference>
<organism evidence="1 2">
    <name type="scientific">Janibacter indicus</name>
    <dbReference type="NCBI Taxonomy" id="857417"/>
    <lineage>
        <taxon>Bacteria</taxon>
        <taxon>Bacillati</taxon>
        <taxon>Actinomycetota</taxon>
        <taxon>Actinomycetes</taxon>
        <taxon>Micrococcales</taxon>
        <taxon>Intrasporangiaceae</taxon>
        <taxon>Janibacter</taxon>
    </lineage>
</organism>
<protein>
    <recommendedName>
        <fullName evidence="3">Lipoprotein</fullName>
    </recommendedName>
</protein>
<proteinExistence type="predicted"/>
<dbReference type="EMBL" id="FWXN01000001">
    <property type="protein sequence ID" value="SMC33789.1"/>
    <property type="molecule type" value="Genomic_DNA"/>
</dbReference>
<reference evidence="1 2" key="1">
    <citation type="submission" date="2017-04" db="EMBL/GenBank/DDBJ databases">
        <authorList>
            <person name="Afonso C.L."/>
            <person name="Miller P.J."/>
            <person name="Scott M.A."/>
            <person name="Spackman E."/>
            <person name="Goraichik I."/>
            <person name="Dimitrov K.M."/>
            <person name="Suarez D.L."/>
            <person name="Swayne D.E."/>
        </authorList>
    </citation>
    <scope>NUCLEOTIDE SEQUENCE [LARGE SCALE GENOMIC DNA]</scope>
    <source>
        <strain evidence="1 2">CGMCC 1.12511</strain>
    </source>
</reference>
<accession>A0A1W1YCB6</accession>
<gene>
    <name evidence="1" type="ORF">SAMN06296429_101334</name>
</gene>